<dbReference type="AlphaFoldDB" id="A0A1C5JSR5"/>
<evidence type="ECO:0000313" key="3">
    <source>
        <dbReference type="Proteomes" id="UP000198215"/>
    </source>
</evidence>
<sequence length="230" mass="23216">MNRLPRTVLAGALVLGAVVPTAAGPAAAAVDARPGAATASRCVVAPVGVTAPRPGTAGVDLRTPVATAGRTASPGGAAARAATGTEVLSVRGAGPFRIGARLSRLSAAGLIDWTVVECDGVVRAGVTGEWAGVVLLAFRHGRLVEVGTATAPPRSPAGAGVGMSFADLEAIYGRRGSMIRNDAGTASAYLVRFGTRVELFTGHPIRPGVGYFQVGPADFVERRFRQGCSC</sequence>
<feature type="signal peptide" evidence="1">
    <location>
        <begin position="1"/>
        <end position="28"/>
    </location>
</feature>
<evidence type="ECO:0000256" key="1">
    <source>
        <dbReference type="SAM" id="SignalP"/>
    </source>
</evidence>
<gene>
    <name evidence="2" type="ORF">GA0070614_5244</name>
</gene>
<organism evidence="2 3">
    <name type="scientific">Micromonospora coxensis</name>
    <dbReference type="NCBI Taxonomy" id="356852"/>
    <lineage>
        <taxon>Bacteria</taxon>
        <taxon>Bacillati</taxon>
        <taxon>Actinomycetota</taxon>
        <taxon>Actinomycetes</taxon>
        <taxon>Micromonosporales</taxon>
        <taxon>Micromonosporaceae</taxon>
        <taxon>Micromonospora</taxon>
    </lineage>
</organism>
<evidence type="ECO:0000313" key="2">
    <source>
        <dbReference type="EMBL" id="SCG73548.1"/>
    </source>
</evidence>
<dbReference type="OrthoDB" id="3403922at2"/>
<name>A0A1C5JSR5_9ACTN</name>
<keyword evidence="3" id="KW-1185">Reference proteome</keyword>
<protein>
    <submittedName>
        <fullName evidence="2">Uncharacterized protein</fullName>
    </submittedName>
</protein>
<dbReference type="RefSeq" id="WP_088978410.1">
    <property type="nucleotide sequence ID" value="NZ_LT607753.1"/>
</dbReference>
<dbReference type="Proteomes" id="UP000198215">
    <property type="component" value="Chromosome I"/>
</dbReference>
<accession>A0A1C5JSR5</accession>
<reference evidence="3" key="1">
    <citation type="submission" date="2016-06" db="EMBL/GenBank/DDBJ databases">
        <authorList>
            <person name="Varghese N."/>
            <person name="Submissions Spin"/>
        </authorList>
    </citation>
    <scope>NUCLEOTIDE SEQUENCE [LARGE SCALE GENOMIC DNA]</scope>
    <source>
        <strain evidence="3">DSM 45161</strain>
    </source>
</reference>
<proteinExistence type="predicted"/>
<feature type="chain" id="PRO_5008719943" evidence="1">
    <location>
        <begin position="29"/>
        <end position="230"/>
    </location>
</feature>
<dbReference type="EMBL" id="LT607753">
    <property type="protein sequence ID" value="SCG73548.1"/>
    <property type="molecule type" value="Genomic_DNA"/>
</dbReference>
<keyword evidence="1" id="KW-0732">Signal</keyword>